<evidence type="ECO:0000313" key="1">
    <source>
        <dbReference type="EMBL" id="OCC15874.1"/>
    </source>
</evidence>
<reference evidence="1 2" key="1">
    <citation type="submission" date="2016-06" db="EMBL/GenBank/DDBJ databases">
        <title>Respiratory ammonification of nitrate coupled to the oxidation of elemental sulfur in deep-sea autotrophic thermophilic bacteria.</title>
        <authorList>
            <person name="Slobodkina G.B."/>
            <person name="Mardanov A.V."/>
            <person name="Ravin N.V."/>
            <person name="Frolova A.A."/>
            <person name="Viryasiv M.B."/>
            <person name="Chernyh N.A."/>
            <person name="Bonch-Osmolovskaya E.A."/>
            <person name="Slobodkin A.I."/>
        </authorList>
    </citation>
    <scope>NUCLEOTIDE SEQUENCE [LARGE SCALE GENOMIC DNA]</scope>
    <source>
        <strain evidence="1 2">S69</strain>
    </source>
</reference>
<protein>
    <submittedName>
        <fullName evidence="1">Uncharacterized protein</fullName>
    </submittedName>
</protein>
<dbReference type="EMBL" id="MAGO01000003">
    <property type="protein sequence ID" value="OCC15874.1"/>
    <property type="molecule type" value="Genomic_DNA"/>
</dbReference>
<evidence type="ECO:0000313" key="2">
    <source>
        <dbReference type="Proteomes" id="UP000093080"/>
    </source>
</evidence>
<sequence>MKPIIFAAEKLFFNHASLIKDEIFVTRKIIRIVARITLGVQ</sequence>
<name>A0A1B9F7Q0_9BACT</name>
<gene>
    <name evidence="1" type="ORF">DBT_0799</name>
</gene>
<dbReference type="STRING" id="1156395.DBT_0799"/>
<organism evidence="1 2">
    <name type="scientific">Dissulfuribacter thermophilus</name>
    <dbReference type="NCBI Taxonomy" id="1156395"/>
    <lineage>
        <taxon>Bacteria</taxon>
        <taxon>Pseudomonadati</taxon>
        <taxon>Thermodesulfobacteriota</taxon>
        <taxon>Dissulfuribacteria</taxon>
        <taxon>Dissulfuribacterales</taxon>
        <taxon>Dissulfuribacteraceae</taxon>
        <taxon>Dissulfuribacter</taxon>
    </lineage>
</organism>
<proteinExistence type="predicted"/>
<dbReference type="AlphaFoldDB" id="A0A1B9F7Q0"/>
<dbReference type="Gene3D" id="3.40.50.720">
    <property type="entry name" value="NAD(P)-binding Rossmann-like Domain"/>
    <property type="match status" value="1"/>
</dbReference>
<comment type="caution">
    <text evidence="1">The sequence shown here is derived from an EMBL/GenBank/DDBJ whole genome shotgun (WGS) entry which is preliminary data.</text>
</comment>
<dbReference type="Gene3D" id="3.90.25.10">
    <property type="entry name" value="UDP-galactose 4-epimerase, domain 1"/>
    <property type="match status" value="1"/>
</dbReference>
<dbReference type="Proteomes" id="UP000093080">
    <property type="component" value="Unassembled WGS sequence"/>
</dbReference>
<keyword evidence="2" id="KW-1185">Reference proteome</keyword>
<accession>A0A1B9F7Q0</accession>